<comment type="caution">
    <text evidence="7">The sequence shown here is derived from an EMBL/GenBank/DDBJ whole genome shotgun (WGS) entry which is preliminary data.</text>
</comment>
<dbReference type="GO" id="GO:0015288">
    <property type="term" value="F:porin activity"/>
    <property type="evidence" value="ECO:0007669"/>
    <property type="project" value="TreeGrafter"/>
</dbReference>
<evidence type="ECO:0000313" key="7">
    <source>
        <dbReference type="EMBL" id="PWJ40990.1"/>
    </source>
</evidence>
<comment type="subcellular location">
    <subcellularLocation>
        <location evidence="1">Cell outer membrane</location>
    </subcellularLocation>
</comment>
<keyword evidence="6" id="KW-0175">Coiled coil</keyword>
<dbReference type="SUPFAM" id="SSF56954">
    <property type="entry name" value="Outer membrane efflux proteins (OEP)"/>
    <property type="match status" value="1"/>
</dbReference>
<keyword evidence="2" id="KW-1134">Transmembrane beta strand</keyword>
<gene>
    <name evidence="7" type="ORF">BC781_104256</name>
</gene>
<dbReference type="PANTHER" id="PTHR30026:SF20">
    <property type="entry name" value="OUTER MEMBRANE PROTEIN TOLC"/>
    <property type="match status" value="1"/>
</dbReference>
<protein>
    <submittedName>
        <fullName evidence="7">Outer membrane protein TolC</fullName>
    </submittedName>
</protein>
<evidence type="ECO:0000256" key="3">
    <source>
        <dbReference type="ARBA" id="ARBA00022692"/>
    </source>
</evidence>
<evidence type="ECO:0000256" key="1">
    <source>
        <dbReference type="ARBA" id="ARBA00004442"/>
    </source>
</evidence>
<keyword evidence="4" id="KW-0472">Membrane</keyword>
<dbReference type="EMBL" id="QGDO01000004">
    <property type="protein sequence ID" value="PWJ40990.1"/>
    <property type="molecule type" value="Genomic_DNA"/>
</dbReference>
<dbReference type="AlphaFoldDB" id="A0A315ZA84"/>
<keyword evidence="3" id="KW-0812">Transmembrane</keyword>
<dbReference type="GO" id="GO:0015562">
    <property type="term" value="F:efflux transmembrane transporter activity"/>
    <property type="evidence" value="ECO:0007669"/>
    <property type="project" value="InterPro"/>
</dbReference>
<dbReference type="GO" id="GO:1990281">
    <property type="term" value="C:efflux pump complex"/>
    <property type="evidence" value="ECO:0007669"/>
    <property type="project" value="TreeGrafter"/>
</dbReference>
<dbReference type="RefSeq" id="WP_109619931.1">
    <property type="nucleotide sequence ID" value="NZ_QGDO01000004.1"/>
</dbReference>
<evidence type="ECO:0000256" key="2">
    <source>
        <dbReference type="ARBA" id="ARBA00022452"/>
    </source>
</evidence>
<evidence type="ECO:0000256" key="6">
    <source>
        <dbReference type="SAM" id="Coils"/>
    </source>
</evidence>
<dbReference type="InterPro" id="IPR051906">
    <property type="entry name" value="TolC-like"/>
</dbReference>
<evidence type="ECO:0000256" key="5">
    <source>
        <dbReference type="ARBA" id="ARBA00023237"/>
    </source>
</evidence>
<keyword evidence="5" id="KW-0998">Cell outer membrane</keyword>
<evidence type="ECO:0000256" key="4">
    <source>
        <dbReference type="ARBA" id="ARBA00023136"/>
    </source>
</evidence>
<sequence>MKTYIILYISLFCTHFLQAQSLEELLIEAGENHPALESKYKQYLASLEKLPQVSALPDPMLGIAPFILPVETRVGTQRLKLGISQQFPWFGTLKARKEVAAQQALEQLSELQILKNQIYFEVRKSYYRLYQLRKDEALVKENIQLLESYEQLTLQRYESNTAPLTDIFRTQIQLKDEYNHLQNLEVEDSVLLVQLNAQLGRSKTAPIQLPMALPAEYRILASELSILADSMFLHNPSLQLIEQKRNSINSQKNAVHKAGTPKFSVGLDYVLVSPIESSQVTDNGKDVLMPMVGISLPIFSAKKTKAKNRELALQLESLSYSEENISNQLYAELSKYQGQRADAKRSMEVLKEQIELSERTLNLLLESYANDGKDFEEILRLQQQLLNYQLKYNKAFTAEVMAYAGLLYLIGEG</sequence>
<name>A0A315ZA84_SEDFL</name>
<dbReference type="Gene3D" id="1.20.1600.10">
    <property type="entry name" value="Outer membrane efflux proteins (OEP)"/>
    <property type="match status" value="1"/>
</dbReference>
<proteinExistence type="predicted"/>
<reference evidence="7 8" key="1">
    <citation type="submission" date="2018-03" db="EMBL/GenBank/DDBJ databases">
        <title>Genomic Encyclopedia of Archaeal and Bacterial Type Strains, Phase II (KMG-II): from individual species to whole genera.</title>
        <authorList>
            <person name="Goeker M."/>
        </authorList>
    </citation>
    <scope>NUCLEOTIDE SEQUENCE [LARGE SCALE GENOMIC DNA]</scope>
    <source>
        <strain evidence="7 8">DSM 28229</strain>
    </source>
</reference>
<dbReference type="GO" id="GO:0009279">
    <property type="term" value="C:cell outer membrane"/>
    <property type="evidence" value="ECO:0007669"/>
    <property type="project" value="UniProtKB-SubCell"/>
</dbReference>
<dbReference type="Proteomes" id="UP000245535">
    <property type="component" value="Unassembled WGS sequence"/>
</dbReference>
<organism evidence="7 8">
    <name type="scientific">Sediminitomix flava</name>
    <dbReference type="NCBI Taxonomy" id="379075"/>
    <lineage>
        <taxon>Bacteria</taxon>
        <taxon>Pseudomonadati</taxon>
        <taxon>Bacteroidota</taxon>
        <taxon>Cytophagia</taxon>
        <taxon>Cytophagales</taxon>
        <taxon>Flammeovirgaceae</taxon>
        <taxon>Sediminitomix</taxon>
    </lineage>
</organism>
<feature type="coiled-coil region" evidence="6">
    <location>
        <begin position="333"/>
        <end position="367"/>
    </location>
</feature>
<dbReference type="PANTHER" id="PTHR30026">
    <property type="entry name" value="OUTER MEMBRANE PROTEIN TOLC"/>
    <property type="match status" value="1"/>
</dbReference>
<accession>A0A315ZA84</accession>
<evidence type="ECO:0000313" key="8">
    <source>
        <dbReference type="Proteomes" id="UP000245535"/>
    </source>
</evidence>
<dbReference type="OrthoDB" id="1680428at2"/>
<keyword evidence="8" id="KW-1185">Reference proteome</keyword>